<organism evidence="1 2">
    <name type="scientific">Aegilops tauschii subsp. strangulata</name>
    <name type="common">Goatgrass</name>
    <dbReference type="NCBI Taxonomy" id="200361"/>
    <lineage>
        <taxon>Eukaryota</taxon>
        <taxon>Viridiplantae</taxon>
        <taxon>Streptophyta</taxon>
        <taxon>Embryophyta</taxon>
        <taxon>Tracheophyta</taxon>
        <taxon>Spermatophyta</taxon>
        <taxon>Magnoliopsida</taxon>
        <taxon>Liliopsida</taxon>
        <taxon>Poales</taxon>
        <taxon>Poaceae</taxon>
        <taxon>BOP clade</taxon>
        <taxon>Pooideae</taxon>
        <taxon>Triticodae</taxon>
        <taxon>Triticeae</taxon>
        <taxon>Triticinae</taxon>
        <taxon>Aegilops</taxon>
    </lineage>
</organism>
<evidence type="ECO:0000313" key="1">
    <source>
        <dbReference type="EnsemblPlants" id="AET5Gv20274100.6"/>
    </source>
</evidence>
<dbReference type="Gramene" id="AET5Gv20274100.6">
    <property type="protein sequence ID" value="AET5Gv20274100.6"/>
    <property type="gene ID" value="AET5Gv20274100"/>
</dbReference>
<reference evidence="1" key="3">
    <citation type="journal article" date="2017" name="Nature">
        <title>Genome sequence of the progenitor of the wheat D genome Aegilops tauschii.</title>
        <authorList>
            <person name="Luo M.C."/>
            <person name="Gu Y.Q."/>
            <person name="Puiu D."/>
            <person name="Wang H."/>
            <person name="Twardziok S.O."/>
            <person name="Deal K.R."/>
            <person name="Huo N."/>
            <person name="Zhu T."/>
            <person name="Wang L."/>
            <person name="Wang Y."/>
            <person name="McGuire P.E."/>
            <person name="Liu S."/>
            <person name="Long H."/>
            <person name="Ramasamy R.K."/>
            <person name="Rodriguez J.C."/>
            <person name="Van S.L."/>
            <person name="Yuan L."/>
            <person name="Wang Z."/>
            <person name="Xia Z."/>
            <person name="Xiao L."/>
            <person name="Anderson O.D."/>
            <person name="Ouyang S."/>
            <person name="Liang Y."/>
            <person name="Zimin A.V."/>
            <person name="Pertea G."/>
            <person name="Qi P."/>
            <person name="Bennetzen J.L."/>
            <person name="Dai X."/>
            <person name="Dawson M.W."/>
            <person name="Muller H.G."/>
            <person name="Kugler K."/>
            <person name="Rivarola-Duarte L."/>
            <person name="Spannagl M."/>
            <person name="Mayer K.F.X."/>
            <person name="Lu F.H."/>
            <person name="Bevan M.W."/>
            <person name="Leroy P."/>
            <person name="Li P."/>
            <person name="You F.M."/>
            <person name="Sun Q."/>
            <person name="Liu Z."/>
            <person name="Lyons E."/>
            <person name="Wicker T."/>
            <person name="Salzberg S.L."/>
            <person name="Devos K.M."/>
            <person name="Dvorak J."/>
        </authorList>
    </citation>
    <scope>NUCLEOTIDE SEQUENCE [LARGE SCALE GENOMIC DNA]</scope>
    <source>
        <strain evidence="1">cv. AL8/78</strain>
    </source>
</reference>
<reference evidence="2" key="1">
    <citation type="journal article" date="2014" name="Science">
        <title>Ancient hybridizations among the ancestral genomes of bread wheat.</title>
        <authorList>
            <consortium name="International Wheat Genome Sequencing Consortium,"/>
            <person name="Marcussen T."/>
            <person name="Sandve S.R."/>
            <person name="Heier L."/>
            <person name="Spannagl M."/>
            <person name="Pfeifer M."/>
            <person name="Jakobsen K.S."/>
            <person name="Wulff B.B."/>
            <person name="Steuernagel B."/>
            <person name="Mayer K.F."/>
            <person name="Olsen O.A."/>
        </authorList>
    </citation>
    <scope>NUCLEOTIDE SEQUENCE [LARGE SCALE GENOMIC DNA]</scope>
    <source>
        <strain evidence="2">cv. AL8/78</strain>
    </source>
</reference>
<evidence type="ECO:0000313" key="2">
    <source>
        <dbReference type="Proteomes" id="UP000015105"/>
    </source>
</evidence>
<name>A0A453K335_AEGTS</name>
<sequence length="70" mass="7756">MTNFRKMGEMPSVILPSIQKCLPKTVRKLEKPGGYYSTEYEICLASSLSPFSSLNIESLNELVVVMTAPS</sequence>
<dbReference type="AlphaFoldDB" id="A0A453K335"/>
<dbReference type="Proteomes" id="UP000015105">
    <property type="component" value="Chromosome 5D"/>
</dbReference>
<keyword evidence="2" id="KW-1185">Reference proteome</keyword>
<reference evidence="1" key="4">
    <citation type="submission" date="2019-03" db="UniProtKB">
        <authorList>
            <consortium name="EnsemblPlants"/>
        </authorList>
    </citation>
    <scope>IDENTIFICATION</scope>
</reference>
<proteinExistence type="predicted"/>
<reference evidence="1" key="5">
    <citation type="journal article" date="2021" name="G3 (Bethesda)">
        <title>Aegilops tauschii genome assembly Aet v5.0 features greater sequence contiguity and improved annotation.</title>
        <authorList>
            <person name="Wang L."/>
            <person name="Zhu T."/>
            <person name="Rodriguez J.C."/>
            <person name="Deal K.R."/>
            <person name="Dubcovsky J."/>
            <person name="McGuire P.E."/>
            <person name="Lux T."/>
            <person name="Spannagl M."/>
            <person name="Mayer K.F.X."/>
            <person name="Baldrich P."/>
            <person name="Meyers B.C."/>
            <person name="Huo N."/>
            <person name="Gu Y.Q."/>
            <person name="Zhou H."/>
            <person name="Devos K.M."/>
            <person name="Bennetzen J.L."/>
            <person name="Unver T."/>
            <person name="Budak H."/>
            <person name="Gulick P.J."/>
            <person name="Galiba G."/>
            <person name="Kalapos B."/>
            <person name="Nelson D.R."/>
            <person name="Li P."/>
            <person name="You F.M."/>
            <person name="Luo M.C."/>
            <person name="Dvorak J."/>
        </authorList>
    </citation>
    <scope>NUCLEOTIDE SEQUENCE [LARGE SCALE GENOMIC DNA]</scope>
    <source>
        <strain evidence="1">cv. AL8/78</strain>
    </source>
</reference>
<protein>
    <submittedName>
        <fullName evidence="1">Uncharacterized protein</fullName>
    </submittedName>
</protein>
<reference evidence="2" key="2">
    <citation type="journal article" date="2017" name="Nat. Plants">
        <title>The Aegilops tauschii genome reveals multiple impacts of transposons.</title>
        <authorList>
            <person name="Zhao G."/>
            <person name="Zou C."/>
            <person name="Li K."/>
            <person name="Wang K."/>
            <person name="Li T."/>
            <person name="Gao L."/>
            <person name="Zhang X."/>
            <person name="Wang H."/>
            <person name="Yang Z."/>
            <person name="Liu X."/>
            <person name="Jiang W."/>
            <person name="Mao L."/>
            <person name="Kong X."/>
            <person name="Jiao Y."/>
            <person name="Jia J."/>
        </authorList>
    </citation>
    <scope>NUCLEOTIDE SEQUENCE [LARGE SCALE GENOMIC DNA]</scope>
    <source>
        <strain evidence="2">cv. AL8/78</strain>
    </source>
</reference>
<accession>A0A453K335</accession>
<dbReference type="EnsemblPlants" id="AET5Gv20274100.6">
    <property type="protein sequence ID" value="AET5Gv20274100.6"/>
    <property type="gene ID" value="AET5Gv20274100"/>
</dbReference>